<feature type="non-terminal residue" evidence="13">
    <location>
        <position position="1"/>
    </location>
</feature>
<dbReference type="PANTHER" id="PTHR30069:SF29">
    <property type="entry name" value="HEMOGLOBIN AND HEMOGLOBIN-HAPTOGLOBIN-BINDING PROTEIN 1-RELATED"/>
    <property type="match status" value="1"/>
</dbReference>
<dbReference type="OrthoDB" id="9764669at2"/>
<dbReference type="GO" id="GO:0009279">
    <property type="term" value="C:cell outer membrane"/>
    <property type="evidence" value="ECO:0007669"/>
    <property type="project" value="UniProtKB-SubCell"/>
</dbReference>
<dbReference type="AlphaFoldDB" id="A0A2P6ASS7"/>
<sequence length="184" mass="20026">FAGNPNLKPEESRQGDIGLTWQANPNHRVRATAYRSLVDNLIAMDAASAQSINVSKAQLRGVELELGGHIGNTSYQLAASRAQVTSASTAAKIRRPRSQLTGSIDQKLSDTLHAGIELSSRNSTPDSGGDVDGFALWNAYASWQATRHLTLGVRVENLSDKRYETLRGYNTADRSGYVTARYTF</sequence>
<dbReference type="InterPro" id="IPR036942">
    <property type="entry name" value="Beta-barrel_TonB_sf"/>
</dbReference>
<evidence type="ECO:0000256" key="9">
    <source>
        <dbReference type="ARBA" id="ARBA00023170"/>
    </source>
</evidence>
<dbReference type="InterPro" id="IPR039426">
    <property type="entry name" value="TonB-dep_rcpt-like"/>
</dbReference>
<comment type="similarity">
    <text evidence="2">Belongs to the TonB-dependent receptor family. Hemoglobin/haptoglobin binding protein subfamily.</text>
</comment>
<comment type="subcellular location">
    <subcellularLocation>
        <location evidence="1 11">Cell outer membrane</location>
        <topology evidence="1 11">Multi-pass membrane protein</topology>
    </subcellularLocation>
</comment>
<keyword evidence="4 11" id="KW-1134">Transmembrane beta strand</keyword>
<evidence type="ECO:0000256" key="5">
    <source>
        <dbReference type="ARBA" id="ARBA00022692"/>
    </source>
</evidence>
<evidence type="ECO:0000256" key="7">
    <source>
        <dbReference type="ARBA" id="ARBA00023077"/>
    </source>
</evidence>
<evidence type="ECO:0000313" key="13">
    <source>
        <dbReference type="EMBL" id="PQA43137.1"/>
    </source>
</evidence>
<reference evidence="14" key="1">
    <citation type="submission" date="2018-02" db="EMBL/GenBank/DDBJ databases">
        <title>Genome sequencing of Solimonas sp. HR-BB.</title>
        <authorList>
            <person name="Lee Y."/>
            <person name="Jeon C.O."/>
        </authorList>
    </citation>
    <scope>NUCLEOTIDE SEQUENCE [LARGE SCALE GENOMIC DNA]</scope>
    <source>
        <strain evidence="14">HR-E</strain>
    </source>
</reference>
<dbReference type="Gene3D" id="2.40.170.20">
    <property type="entry name" value="TonB-dependent receptor, beta-barrel domain"/>
    <property type="match status" value="1"/>
</dbReference>
<keyword evidence="6" id="KW-0732">Signal</keyword>
<dbReference type="PROSITE" id="PS52016">
    <property type="entry name" value="TONB_DEPENDENT_REC_3"/>
    <property type="match status" value="1"/>
</dbReference>
<evidence type="ECO:0000256" key="8">
    <source>
        <dbReference type="ARBA" id="ARBA00023136"/>
    </source>
</evidence>
<evidence type="ECO:0000256" key="4">
    <source>
        <dbReference type="ARBA" id="ARBA00022452"/>
    </source>
</evidence>
<comment type="caution">
    <text evidence="13">The sequence shown here is derived from an EMBL/GenBank/DDBJ whole genome shotgun (WGS) entry which is preliminary data.</text>
</comment>
<keyword evidence="8 11" id="KW-0472">Membrane</keyword>
<accession>A0A2P6ASS7</accession>
<evidence type="ECO:0000313" key="14">
    <source>
        <dbReference type="Proteomes" id="UP000243900"/>
    </source>
</evidence>
<dbReference type="GO" id="GO:0015344">
    <property type="term" value="F:siderophore uptake transmembrane transporter activity"/>
    <property type="evidence" value="ECO:0007669"/>
    <property type="project" value="TreeGrafter"/>
</dbReference>
<dbReference type="EMBL" id="PTQZ01000102">
    <property type="protein sequence ID" value="PQA43137.1"/>
    <property type="molecule type" value="Genomic_DNA"/>
</dbReference>
<keyword evidence="14" id="KW-1185">Reference proteome</keyword>
<keyword evidence="10 11" id="KW-0998">Cell outer membrane</keyword>
<proteinExistence type="inferred from homology"/>
<dbReference type="PANTHER" id="PTHR30069">
    <property type="entry name" value="TONB-DEPENDENT OUTER MEMBRANE RECEPTOR"/>
    <property type="match status" value="1"/>
</dbReference>
<evidence type="ECO:0000256" key="2">
    <source>
        <dbReference type="ARBA" id="ARBA00008143"/>
    </source>
</evidence>
<dbReference type="Pfam" id="PF00593">
    <property type="entry name" value="TonB_dep_Rec_b-barrel"/>
    <property type="match status" value="1"/>
</dbReference>
<keyword evidence="3 11" id="KW-0813">Transport</keyword>
<dbReference type="RefSeq" id="WP_146089225.1">
    <property type="nucleotide sequence ID" value="NZ_PTQZ01000102.1"/>
</dbReference>
<feature type="domain" description="TonB-dependent receptor-like beta-barrel" evidence="12">
    <location>
        <begin position="2"/>
        <end position="158"/>
    </location>
</feature>
<dbReference type="SUPFAM" id="SSF56935">
    <property type="entry name" value="Porins"/>
    <property type="match status" value="1"/>
</dbReference>
<keyword evidence="7" id="KW-0798">TonB box</keyword>
<dbReference type="InterPro" id="IPR000531">
    <property type="entry name" value="Beta-barrel_TonB"/>
</dbReference>
<evidence type="ECO:0000256" key="1">
    <source>
        <dbReference type="ARBA" id="ARBA00004571"/>
    </source>
</evidence>
<evidence type="ECO:0000256" key="11">
    <source>
        <dbReference type="PROSITE-ProRule" id="PRU01360"/>
    </source>
</evidence>
<dbReference type="GO" id="GO:0044718">
    <property type="term" value="P:siderophore transmembrane transport"/>
    <property type="evidence" value="ECO:0007669"/>
    <property type="project" value="TreeGrafter"/>
</dbReference>
<dbReference type="Proteomes" id="UP000243900">
    <property type="component" value="Unassembled WGS sequence"/>
</dbReference>
<gene>
    <name evidence="13" type="ORF">C5O18_05430</name>
</gene>
<protein>
    <recommendedName>
        <fullName evidence="12">TonB-dependent receptor-like beta-barrel domain-containing protein</fullName>
    </recommendedName>
</protein>
<evidence type="ECO:0000256" key="3">
    <source>
        <dbReference type="ARBA" id="ARBA00022448"/>
    </source>
</evidence>
<evidence type="ECO:0000256" key="6">
    <source>
        <dbReference type="ARBA" id="ARBA00022729"/>
    </source>
</evidence>
<keyword evidence="5 11" id="KW-0812">Transmembrane</keyword>
<name>A0A2P6ASS7_9GAMM</name>
<organism evidence="13 14">
    <name type="scientific">Amnimonas aquatica</name>
    <dbReference type="NCBI Taxonomy" id="2094561"/>
    <lineage>
        <taxon>Bacteria</taxon>
        <taxon>Pseudomonadati</taxon>
        <taxon>Pseudomonadota</taxon>
        <taxon>Gammaproteobacteria</taxon>
        <taxon>Moraxellales</taxon>
        <taxon>Moraxellaceae</taxon>
        <taxon>Amnimonas</taxon>
    </lineage>
</organism>
<evidence type="ECO:0000256" key="10">
    <source>
        <dbReference type="ARBA" id="ARBA00023237"/>
    </source>
</evidence>
<evidence type="ECO:0000259" key="12">
    <source>
        <dbReference type="Pfam" id="PF00593"/>
    </source>
</evidence>
<keyword evidence="9" id="KW-0675">Receptor</keyword>